<proteinExistence type="predicted"/>
<protein>
    <submittedName>
        <fullName evidence="2">Uncharacterized protein</fullName>
    </submittedName>
</protein>
<name>A0A0B6ZI13_9EUPU</name>
<gene>
    <name evidence="2" type="primary">ORF65720</name>
    <name evidence="1" type="synonym">ORF65712</name>
</gene>
<sequence length="103" mass="11635">MNVVKALSEPIVSQIVLLDALTYVTVQMESAHVIINFKDYIAQIQFVQKPLMDFYVIKTVPARSLKSVILLLVHVLQDVRLVYTALIVHLVVIRTVSMESVTI</sequence>
<organism evidence="2">
    <name type="scientific">Arion vulgaris</name>
    <dbReference type="NCBI Taxonomy" id="1028688"/>
    <lineage>
        <taxon>Eukaryota</taxon>
        <taxon>Metazoa</taxon>
        <taxon>Spiralia</taxon>
        <taxon>Lophotrochozoa</taxon>
        <taxon>Mollusca</taxon>
        <taxon>Gastropoda</taxon>
        <taxon>Heterobranchia</taxon>
        <taxon>Euthyneura</taxon>
        <taxon>Panpulmonata</taxon>
        <taxon>Eupulmonata</taxon>
        <taxon>Stylommatophora</taxon>
        <taxon>Helicina</taxon>
        <taxon>Arionoidea</taxon>
        <taxon>Arionidae</taxon>
        <taxon>Arion</taxon>
    </lineage>
</organism>
<dbReference type="EMBL" id="HACG01021402">
    <property type="protein sequence ID" value="CEK68267.1"/>
    <property type="molecule type" value="Transcribed_RNA"/>
</dbReference>
<evidence type="ECO:0000313" key="1">
    <source>
        <dbReference type="EMBL" id="CEK68267.1"/>
    </source>
</evidence>
<feature type="non-terminal residue" evidence="2">
    <location>
        <position position="103"/>
    </location>
</feature>
<evidence type="ECO:0000313" key="2">
    <source>
        <dbReference type="EMBL" id="CEK68269.1"/>
    </source>
</evidence>
<reference evidence="2" key="1">
    <citation type="submission" date="2014-12" db="EMBL/GenBank/DDBJ databases">
        <title>Insight into the proteome of Arion vulgaris.</title>
        <authorList>
            <person name="Aradska J."/>
            <person name="Bulat T."/>
            <person name="Smidak R."/>
            <person name="Sarate P."/>
            <person name="Gangsoo J."/>
            <person name="Sialana F."/>
            <person name="Bilban M."/>
            <person name="Lubec G."/>
        </authorList>
    </citation>
    <scope>NUCLEOTIDE SEQUENCE</scope>
    <source>
        <tissue evidence="2">Skin</tissue>
    </source>
</reference>
<accession>A0A0B6ZI13</accession>
<dbReference type="EMBL" id="HACG01021404">
    <property type="protein sequence ID" value="CEK68269.1"/>
    <property type="molecule type" value="Transcribed_RNA"/>
</dbReference>
<dbReference type="AlphaFoldDB" id="A0A0B6ZI13"/>